<evidence type="ECO:0000313" key="3">
    <source>
        <dbReference type="Proteomes" id="UP000030437"/>
    </source>
</evidence>
<proteinExistence type="predicted"/>
<accession>A0A0A3IGF0</accession>
<reference evidence="2 3" key="1">
    <citation type="submission" date="2014-02" db="EMBL/GenBank/DDBJ databases">
        <title>Draft genome sequence of Lysinibacillus odysseyi NBRC 100172.</title>
        <authorList>
            <person name="Zhang F."/>
            <person name="Wang G."/>
            <person name="Zhang L."/>
        </authorList>
    </citation>
    <scope>NUCLEOTIDE SEQUENCE [LARGE SCALE GENOMIC DNA]</scope>
    <source>
        <strain evidence="2 3">NBRC 100172</strain>
    </source>
</reference>
<dbReference type="eggNOG" id="ENOG5032SG6">
    <property type="taxonomic scope" value="Bacteria"/>
</dbReference>
<dbReference type="Gene3D" id="3.10.450.50">
    <property type="match status" value="1"/>
</dbReference>
<dbReference type="PROSITE" id="PS51257">
    <property type="entry name" value="PROKAR_LIPOPROTEIN"/>
    <property type="match status" value="1"/>
</dbReference>
<gene>
    <name evidence="2" type="ORF">CD32_13860</name>
</gene>
<protein>
    <recommendedName>
        <fullName evidence="1">SnoaL-like domain-containing protein</fullName>
    </recommendedName>
</protein>
<dbReference type="AlphaFoldDB" id="A0A0A3IGF0"/>
<dbReference type="EMBL" id="JPVP01000057">
    <property type="protein sequence ID" value="KGR83784.1"/>
    <property type="molecule type" value="Genomic_DNA"/>
</dbReference>
<evidence type="ECO:0000259" key="1">
    <source>
        <dbReference type="Pfam" id="PF13474"/>
    </source>
</evidence>
<dbReference type="SUPFAM" id="SSF54427">
    <property type="entry name" value="NTF2-like"/>
    <property type="match status" value="1"/>
</dbReference>
<dbReference type="OrthoDB" id="2839093at2"/>
<keyword evidence="3" id="KW-1185">Reference proteome</keyword>
<name>A0A0A3IGF0_9BACI</name>
<dbReference type="RefSeq" id="WP_036155624.1">
    <property type="nucleotide sequence ID" value="NZ_AVCX01000004.1"/>
</dbReference>
<organism evidence="2 3">
    <name type="scientific">Lysinibacillus odysseyi 34hs-1 = NBRC 100172</name>
    <dbReference type="NCBI Taxonomy" id="1220589"/>
    <lineage>
        <taxon>Bacteria</taxon>
        <taxon>Bacillati</taxon>
        <taxon>Bacillota</taxon>
        <taxon>Bacilli</taxon>
        <taxon>Bacillales</taxon>
        <taxon>Bacillaceae</taxon>
        <taxon>Lysinibacillus</taxon>
    </lineage>
</organism>
<dbReference type="Proteomes" id="UP000030437">
    <property type="component" value="Unassembled WGS sequence"/>
</dbReference>
<dbReference type="Pfam" id="PF13474">
    <property type="entry name" value="SnoaL_3"/>
    <property type="match status" value="1"/>
</dbReference>
<comment type="caution">
    <text evidence="2">The sequence shown here is derived from an EMBL/GenBank/DDBJ whole genome shotgun (WGS) entry which is preliminary data.</text>
</comment>
<sequence>MKKWLLAVITVLVLAACGDTEQEKDNNTKEKSTEEVIEQGTVGFEVMGDSIEEAANVPAEEKEKILAAFHEYIDAFNAEDIDRYAETTSKHAKGFKYEEDIEAAKQIFSQYSVINRKAEDVTIVKYSEEEAQVFSNMTADMVEEKTNIEMKGEARTVVVFVKEDETWKVTSVHSMDNQ</sequence>
<dbReference type="InterPro" id="IPR032710">
    <property type="entry name" value="NTF2-like_dom_sf"/>
</dbReference>
<feature type="domain" description="SnoaL-like" evidence="1">
    <location>
        <begin position="65"/>
        <end position="174"/>
    </location>
</feature>
<dbReference type="InterPro" id="IPR037401">
    <property type="entry name" value="SnoaL-like"/>
</dbReference>
<evidence type="ECO:0000313" key="2">
    <source>
        <dbReference type="EMBL" id="KGR83784.1"/>
    </source>
</evidence>